<dbReference type="GO" id="GO:0005829">
    <property type="term" value="C:cytosol"/>
    <property type="evidence" value="ECO:0007669"/>
    <property type="project" value="TreeGrafter"/>
</dbReference>
<dbReference type="InterPro" id="IPR036291">
    <property type="entry name" value="NAD(P)-bd_dom_sf"/>
</dbReference>
<organism evidence="2">
    <name type="scientific">marine metagenome</name>
    <dbReference type="NCBI Taxonomy" id="408172"/>
    <lineage>
        <taxon>unclassified sequences</taxon>
        <taxon>metagenomes</taxon>
        <taxon>ecological metagenomes</taxon>
    </lineage>
</organism>
<dbReference type="GO" id="GO:0019305">
    <property type="term" value="P:dTDP-rhamnose biosynthetic process"/>
    <property type="evidence" value="ECO:0007669"/>
    <property type="project" value="TreeGrafter"/>
</dbReference>
<dbReference type="Gene3D" id="3.90.25.10">
    <property type="entry name" value="UDP-galactose 4-epimerase, domain 1"/>
    <property type="match status" value="1"/>
</dbReference>
<dbReference type="PANTHER" id="PTHR10491:SF4">
    <property type="entry name" value="METHIONINE ADENOSYLTRANSFERASE 2 SUBUNIT BETA"/>
    <property type="match status" value="1"/>
</dbReference>
<dbReference type="GO" id="GO:0008831">
    <property type="term" value="F:dTDP-4-dehydrorhamnose reductase activity"/>
    <property type="evidence" value="ECO:0007669"/>
    <property type="project" value="TreeGrafter"/>
</dbReference>
<dbReference type="AlphaFoldDB" id="A0A383F900"/>
<reference evidence="2" key="1">
    <citation type="submission" date="2018-05" db="EMBL/GenBank/DDBJ databases">
        <authorList>
            <person name="Lanie J.A."/>
            <person name="Ng W.-L."/>
            <person name="Kazmierczak K.M."/>
            <person name="Andrzejewski T.M."/>
            <person name="Davidsen T.M."/>
            <person name="Wayne K.J."/>
            <person name="Tettelin H."/>
            <person name="Glass J.I."/>
            <person name="Rusch D."/>
            <person name="Podicherti R."/>
            <person name="Tsui H.-C.T."/>
            <person name="Winkler M.E."/>
        </authorList>
    </citation>
    <scope>NUCLEOTIDE SEQUENCE</scope>
</reference>
<proteinExistence type="predicted"/>
<feature type="non-terminal residue" evidence="2">
    <location>
        <position position="1"/>
    </location>
</feature>
<accession>A0A383F900</accession>
<dbReference type="InterPro" id="IPR029903">
    <property type="entry name" value="RmlD-like-bd"/>
</dbReference>
<dbReference type="Gene3D" id="3.40.50.720">
    <property type="entry name" value="NAD(P)-binding Rossmann-like Domain"/>
    <property type="match status" value="1"/>
</dbReference>
<name>A0A383F900_9ZZZZ</name>
<dbReference type="SUPFAM" id="SSF51735">
    <property type="entry name" value="NAD(P)-binding Rossmann-fold domains"/>
    <property type="match status" value="1"/>
</dbReference>
<evidence type="ECO:0000313" key="2">
    <source>
        <dbReference type="EMBL" id="SVE64888.1"/>
    </source>
</evidence>
<dbReference type="Pfam" id="PF04321">
    <property type="entry name" value="RmlD_sub_bind"/>
    <property type="match status" value="1"/>
</dbReference>
<dbReference type="EMBL" id="UINC01232077">
    <property type="protein sequence ID" value="SVE64888.1"/>
    <property type="molecule type" value="Genomic_DNA"/>
</dbReference>
<dbReference type="PANTHER" id="PTHR10491">
    <property type="entry name" value="DTDP-4-DEHYDRORHAMNOSE REDUCTASE"/>
    <property type="match status" value="1"/>
</dbReference>
<feature type="domain" description="RmlD-like substrate binding" evidence="1">
    <location>
        <begin position="7"/>
        <end position="136"/>
    </location>
</feature>
<dbReference type="InterPro" id="IPR005913">
    <property type="entry name" value="dTDP_dehydrorham_reduct"/>
</dbReference>
<gene>
    <name evidence="2" type="ORF">METZ01_LOCUS517742</name>
</gene>
<protein>
    <recommendedName>
        <fullName evidence="1">RmlD-like substrate binding domain-containing protein</fullName>
    </recommendedName>
</protein>
<sequence length="141" mass="16335">GGGPKKDKKFIQKIMKQIKEGGDELHIVNDKLGTPTYTHDFATNVKLLIEKGQRGLLNMVCSGLTSRLEVATELVKMLDLENDIKIIEVDSKYFAEEYFADRPNCERLVNKKLDDLKLNIMRDWKVALNEYVEDYYSTYLR</sequence>
<evidence type="ECO:0000259" key="1">
    <source>
        <dbReference type="Pfam" id="PF04321"/>
    </source>
</evidence>